<evidence type="ECO:0000256" key="3">
    <source>
        <dbReference type="ARBA" id="ARBA00022475"/>
    </source>
</evidence>
<dbReference type="CDD" id="cd06261">
    <property type="entry name" value="TM_PBP2"/>
    <property type="match status" value="1"/>
</dbReference>
<dbReference type="RefSeq" id="WP_121217335.1">
    <property type="nucleotide sequence ID" value="NZ_RBIG01000001.1"/>
</dbReference>
<name>A0A420WPB4_9PROT</name>
<evidence type="ECO:0000313" key="10">
    <source>
        <dbReference type="Proteomes" id="UP000277424"/>
    </source>
</evidence>
<evidence type="ECO:0000256" key="1">
    <source>
        <dbReference type="ARBA" id="ARBA00004651"/>
    </source>
</evidence>
<evidence type="ECO:0000256" key="4">
    <source>
        <dbReference type="ARBA" id="ARBA00022692"/>
    </source>
</evidence>
<evidence type="ECO:0000256" key="7">
    <source>
        <dbReference type="RuleBase" id="RU363032"/>
    </source>
</evidence>
<keyword evidence="6 7" id="KW-0472">Membrane</keyword>
<evidence type="ECO:0000256" key="2">
    <source>
        <dbReference type="ARBA" id="ARBA00022448"/>
    </source>
</evidence>
<evidence type="ECO:0000256" key="6">
    <source>
        <dbReference type="ARBA" id="ARBA00023136"/>
    </source>
</evidence>
<dbReference type="AlphaFoldDB" id="A0A420WPB4"/>
<dbReference type="Pfam" id="PF00528">
    <property type="entry name" value="BPD_transp_1"/>
    <property type="match status" value="1"/>
</dbReference>
<evidence type="ECO:0000256" key="5">
    <source>
        <dbReference type="ARBA" id="ARBA00022989"/>
    </source>
</evidence>
<protein>
    <submittedName>
        <fullName evidence="9">Peptide/nickel transport system permease protein</fullName>
    </submittedName>
</protein>
<keyword evidence="5 7" id="KW-1133">Transmembrane helix</keyword>
<keyword evidence="3" id="KW-1003">Cell membrane</keyword>
<dbReference type="PANTHER" id="PTHR43163">
    <property type="entry name" value="DIPEPTIDE TRANSPORT SYSTEM PERMEASE PROTEIN DPPB-RELATED"/>
    <property type="match status" value="1"/>
</dbReference>
<feature type="transmembrane region" description="Helical" evidence="7">
    <location>
        <begin position="183"/>
        <end position="205"/>
    </location>
</feature>
<feature type="transmembrane region" description="Helical" evidence="7">
    <location>
        <begin position="240"/>
        <end position="266"/>
    </location>
</feature>
<dbReference type="GO" id="GO:0005886">
    <property type="term" value="C:plasma membrane"/>
    <property type="evidence" value="ECO:0007669"/>
    <property type="project" value="UniProtKB-SubCell"/>
</dbReference>
<keyword evidence="2 7" id="KW-0813">Transport</keyword>
<sequence>MQAYIVRRLLQGVGVLLVMSFIIYGLLGLMPGDPIDLMIQADPTLTSADIARLKALYGLDRPILERYANWASAALSGDFGYSRQFSRPVLEVLVPRLGNTLLLMGASFVLAIAIALPLGVLAASRPGSLADRIVNLFCFAGISVPPFWLALLLIMLFAVTLGWLPAGGVAPAGMENPGLADRLPYLVLPVITLTLASLAGLTRYLRASLIEAMREDYIRTARAKGAGEARVLWRHGVRNALIPVVTILALDFGTLFSGALITETMFAQPGMGKLIYDAIMNNDYNLALVGLLFATLVTLLANLAADIGYAKLDPRISYA</sequence>
<dbReference type="Pfam" id="PF19300">
    <property type="entry name" value="BPD_transp_1_N"/>
    <property type="match status" value="1"/>
</dbReference>
<keyword evidence="4 7" id="KW-0812">Transmembrane</keyword>
<dbReference type="Proteomes" id="UP000277424">
    <property type="component" value="Unassembled WGS sequence"/>
</dbReference>
<dbReference type="InterPro" id="IPR000515">
    <property type="entry name" value="MetI-like"/>
</dbReference>
<feature type="transmembrane region" description="Helical" evidence="7">
    <location>
        <begin position="136"/>
        <end position="163"/>
    </location>
</feature>
<gene>
    <name evidence="9" type="ORF">BCL74_0530</name>
</gene>
<dbReference type="InterPro" id="IPR035906">
    <property type="entry name" value="MetI-like_sf"/>
</dbReference>
<evidence type="ECO:0000259" key="8">
    <source>
        <dbReference type="PROSITE" id="PS50928"/>
    </source>
</evidence>
<feature type="transmembrane region" description="Helical" evidence="7">
    <location>
        <begin position="101"/>
        <end position="124"/>
    </location>
</feature>
<dbReference type="GO" id="GO:0055085">
    <property type="term" value="P:transmembrane transport"/>
    <property type="evidence" value="ECO:0007669"/>
    <property type="project" value="InterPro"/>
</dbReference>
<evidence type="ECO:0000313" key="9">
    <source>
        <dbReference type="EMBL" id="RKQ72762.1"/>
    </source>
</evidence>
<dbReference type="OrthoDB" id="7834831at2"/>
<comment type="similarity">
    <text evidence="7">Belongs to the binding-protein-dependent transport system permease family.</text>
</comment>
<dbReference type="InterPro" id="IPR045621">
    <property type="entry name" value="BPD_transp_1_N"/>
</dbReference>
<proteinExistence type="inferred from homology"/>
<dbReference type="EMBL" id="RBIG01000001">
    <property type="protein sequence ID" value="RKQ72762.1"/>
    <property type="molecule type" value="Genomic_DNA"/>
</dbReference>
<dbReference type="PANTHER" id="PTHR43163:SF6">
    <property type="entry name" value="DIPEPTIDE TRANSPORT SYSTEM PERMEASE PROTEIN DPPB-RELATED"/>
    <property type="match status" value="1"/>
</dbReference>
<reference evidence="9 10" key="1">
    <citation type="submission" date="2018-10" db="EMBL/GenBank/DDBJ databases">
        <title>Comparative analysis of microorganisms from saline springs in Andes Mountain Range, Colombia.</title>
        <authorList>
            <person name="Rubin E."/>
        </authorList>
    </citation>
    <scope>NUCLEOTIDE SEQUENCE [LARGE SCALE GENOMIC DNA]</scope>
    <source>
        <strain evidence="9 10">USBA 36</strain>
    </source>
</reference>
<dbReference type="Gene3D" id="1.10.3720.10">
    <property type="entry name" value="MetI-like"/>
    <property type="match status" value="1"/>
</dbReference>
<dbReference type="SUPFAM" id="SSF161098">
    <property type="entry name" value="MetI-like"/>
    <property type="match status" value="1"/>
</dbReference>
<accession>A0A420WPB4</accession>
<organism evidence="9 10">
    <name type="scientific">Oceanibaculum indicum</name>
    <dbReference type="NCBI Taxonomy" id="526216"/>
    <lineage>
        <taxon>Bacteria</taxon>
        <taxon>Pseudomonadati</taxon>
        <taxon>Pseudomonadota</taxon>
        <taxon>Alphaproteobacteria</taxon>
        <taxon>Rhodospirillales</taxon>
        <taxon>Oceanibaculaceae</taxon>
        <taxon>Oceanibaculum</taxon>
    </lineage>
</organism>
<dbReference type="PROSITE" id="PS50928">
    <property type="entry name" value="ABC_TM1"/>
    <property type="match status" value="1"/>
</dbReference>
<comment type="caution">
    <text evidence="9">The sequence shown here is derived from an EMBL/GenBank/DDBJ whole genome shotgun (WGS) entry which is preliminary data.</text>
</comment>
<feature type="transmembrane region" description="Helical" evidence="7">
    <location>
        <begin position="286"/>
        <end position="305"/>
    </location>
</feature>
<feature type="transmembrane region" description="Helical" evidence="7">
    <location>
        <begin position="12"/>
        <end position="30"/>
    </location>
</feature>
<feature type="domain" description="ABC transmembrane type-1" evidence="8">
    <location>
        <begin position="97"/>
        <end position="305"/>
    </location>
</feature>
<comment type="subcellular location">
    <subcellularLocation>
        <location evidence="1 7">Cell membrane</location>
        <topology evidence="1 7">Multi-pass membrane protein</topology>
    </subcellularLocation>
</comment>